<dbReference type="EMBL" id="CAWUOM010000024">
    <property type="protein sequence ID" value="CAK7266311.1"/>
    <property type="molecule type" value="Genomic_DNA"/>
</dbReference>
<dbReference type="InterPro" id="IPR038967">
    <property type="entry name" value="Dsc4-like"/>
</dbReference>
<organism evidence="3 4">
    <name type="scientific">Sporothrix epigloea</name>
    <dbReference type="NCBI Taxonomy" id="1892477"/>
    <lineage>
        <taxon>Eukaryota</taxon>
        <taxon>Fungi</taxon>
        <taxon>Dikarya</taxon>
        <taxon>Ascomycota</taxon>
        <taxon>Pezizomycotina</taxon>
        <taxon>Sordariomycetes</taxon>
        <taxon>Sordariomycetidae</taxon>
        <taxon>Ophiostomatales</taxon>
        <taxon>Ophiostomataceae</taxon>
        <taxon>Sporothrix</taxon>
    </lineage>
</organism>
<accession>A0ABP0DHI4</accession>
<evidence type="ECO:0000259" key="2">
    <source>
        <dbReference type="Pfam" id="PF08508"/>
    </source>
</evidence>
<feature type="region of interest" description="Disordered" evidence="1">
    <location>
        <begin position="1"/>
        <end position="49"/>
    </location>
</feature>
<evidence type="ECO:0000313" key="3">
    <source>
        <dbReference type="EMBL" id="CAK7266311.1"/>
    </source>
</evidence>
<dbReference type="Pfam" id="PF08508">
    <property type="entry name" value="DUF1746"/>
    <property type="match status" value="1"/>
</dbReference>
<comment type="caution">
    <text evidence="3">The sequence shown here is derived from an EMBL/GenBank/DDBJ whole genome shotgun (WGS) entry which is preliminary data.</text>
</comment>
<feature type="region of interest" description="Disordered" evidence="1">
    <location>
        <begin position="223"/>
        <end position="303"/>
    </location>
</feature>
<dbReference type="PANTHER" id="PTHR39405:SF1">
    <property type="entry name" value="DSC E3 UBIQUITIN LIGASE COMPLEX SUBUNIT 4"/>
    <property type="match status" value="1"/>
</dbReference>
<feature type="compositionally biased region" description="Basic and acidic residues" evidence="1">
    <location>
        <begin position="241"/>
        <end position="250"/>
    </location>
</feature>
<gene>
    <name evidence="3" type="ORF">SEPCBS57363_002026</name>
</gene>
<dbReference type="Proteomes" id="UP001642501">
    <property type="component" value="Unassembled WGS sequence"/>
</dbReference>
<proteinExistence type="predicted"/>
<dbReference type="InterPro" id="IPR013715">
    <property type="entry name" value="DUF1746"/>
</dbReference>
<evidence type="ECO:0000256" key="1">
    <source>
        <dbReference type="SAM" id="MobiDB-lite"/>
    </source>
</evidence>
<reference evidence="3 4" key="1">
    <citation type="submission" date="2024-01" db="EMBL/GenBank/DDBJ databases">
        <authorList>
            <person name="Allen C."/>
            <person name="Tagirdzhanova G."/>
        </authorList>
    </citation>
    <scope>NUCLEOTIDE SEQUENCE [LARGE SCALE GENOMIC DNA]</scope>
    <source>
        <strain evidence="3 4">CBS 573.63</strain>
    </source>
</reference>
<feature type="domain" description="DUF1746" evidence="2">
    <location>
        <begin position="69"/>
        <end position="183"/>
    </location>
</feature>
<dbReference type="PANTHER" id="PTHR39405">
    <property type="entry name" value="DSC E3 UBIQUITIN LIGASE COMPLEX SUBUNIT 4"/>
    <property type="match status" value="1"/>
</dbReference>
<keyword evidence="4" id="KW-1185">Reference proteome</keyword>
<sequence>MNNNAPLGAGPSDGGNGSASRVAGSQHTRRSRANTANRPRESRSGAVSGKVREAVKKKLSFYTDMMSQLDMLVYAELCALYYLDCSFFRFFIRAVAHSFFLSPKAEDFAIVLDARRPHVFVVVASNFLSLLAHSLGALPKASEANRGYLHGGVIIDFIGQSAPKSKLSLVALDLLVFVVQCLMLAIHTEREAMRRVVSPLRTVAAASTTTPVAAAAAAAVARTGGAPLPPPAASPPAATLQEHDAEERGVQPRPRSTAGTSTDPTSSRTDETFPTSEDDRLHKIDVGGSGGAASPEETAEHELDALSSGSNIGDFYMVHTIRRAVQERQGDSAAQSLQSIGYAVTLARMAAERRTRAGAASAVRPAQ</sequence>
<protein>
    <recommendedName>
        <fullName evidence="2">DUF1746 domain-containing protein</fullName>
    </recommendedName>
</protein>
<feature type="compositionally biased region" description="Polar residues" evidence="1">
    <location>
        <begin position="257"/>
        <end position="275"/>
    </location>
</feature>
<evidence type="ECO:0000313" key="4">
    <source>
        <dbReference type="Proteomes" id="UP001642501"/>
    </source>
</evidence>
<name>A0ABP0DHI4_9PEZI</name>